<sequence>MASSISHSLTCSLSSQILALMWHPCMWLQTMHNGPCTDARDLGGERVHER</sequence>
<organism evidence="1">
    <name type="scientific">Arundo donax</name>
    <name type="common">Giant reed</name>
    <name type="synonym">Donax arundinaceus</name>
    <dbReference type="NCBI Taxonomy" id="35708"/>
    <lineage>
        <taxon>Eukaryota</taxon>
        <taxon>Viridiplantae</taxon>
        <taxon>Streptophyta</taxon>
        <taxon>Embryophyta</taxon>
        <taxon>Tracheophyta</taxon>
        <taxon>Spermatophyta</taxon>
        <taxon>Magnoliopsida</taxon>
        <taxon>Liliopsida</taxon>
        <taxon>Poales</taxon>
        <taxon>Poaceae</taxon>
        <taxon>PACMAD clade</taxon>
        <taxon>Arundinoideae</taxon>
        <taxon>Arundineae</taxon>
        <taxon>Arundo</taxon>
    </lineage>
</organism>
<reference evidence="1" key="2">
    <citation type="journal article" date="2015" name="Data Brief">
        <title>Shoot transcriptome of the giant reed, Arundo donax.</title>
        <authorList>
            <person name="Barrero R.A."/>
            <person name="Guerrero F.D."/>
            <person name="Moolhuijzen P."/>
            <person name="Goolsby J.A."/>
            <person name="Tidwell J."/>
            <person name="Bellgard S.E."/>
            <person name="Bellgard M.I."/>
        </authorList>
    </citation>
    <scope>NUCLEOTIDE SEQUENCE</scope>
    <source>
        <tissue evidence="1">Shoot tissue taken approximately 20 cm above the soil surface</tissue>
    </source>
</reference>
<evidence type="ECO:0000313" key="1">
    <source>
        <dbReference type="EMBL" id="JAE39056.1"/>
    </source>
</evidence>
<dbReference type="AlphaFoldDB" id="A0A0A9HW11"/>
<accession>A0A0A9HW11</accession>
<proteinExistence type="predicted"/>
<protein>
    <submittedName>
        <fullName evidence="1">Uncharacterized protein</fullName>
    </submittedName>
</protein>
<name>A0A0A9HW11_ARUDO</name>
<dbReference type="EMBL" id="GBRH01158840">
    <property type="protein sequence ID" value="JAE39056.1"/>
    <property type="molecule type" value="Transcribed_RNA"/>
</dbReference>
<reference evidence="1" key="1">
    <citation type="submission" date="2014-09" db="EMBL/GenBank/DDBJ databases">
        <authorList>
            <person name="Magalhaes I.L.F."/>
            <person name="Oliveira U."/>
            <person name="Santos F.R."/>
            <person name="Vidigal T.H.D.A."/>
            <person name="Brescovit A.D."/>
            <person name="Santos A.J."/>
        </authorList>
    </citation>
    <scope>NUCLEOTIDE SEQUENCE</scope>
    <source>
        <tissue evidence="1">Shoot tissue taken approximately 20 cm above the soil surface</tissue>
    </source>
</reference>